<dbReference type="Gene3D" id="3.70.10.10">
    <property type="match status" value="1"/>
</dbReference>
<dbReference type="GO" id="GO:0000076">
    <property type="term" value="P:DNA replication checkpoint signaling"/>
    <property type="evidence" value="ECO:0007669"/>
    <property type="project" value="TreeGrafter"/>
</dbReference>
<dbReference type="GO" id="GO:0006281">
    <property type="term" value="P:DNA repair"/>
    <property type="evidence" value="ECO:0007669"/>
    <property type="project" value="TreeGrafter"/>
</dbReference>
<dbReference type="PANTHER" id="PTHR15237:SF0">
    <property type="entry name" value="CELL CYCLE CHECKPOINT CONTROL PROTEIN"/>
    <property type="match status" value="1"/>
</dbReference>
<feature type="non-terminal residue" evidence="1">
    <location>
        <position position="1"/>
    </location>
</feature>
<dbReference type="GO" id="GO:0071479">
    <property type="term" value="P:cellular response to ionizing radiation"/>
    <property type="evidence" value="ECO:0007669"/>
    <property type="project" value="TreeGrafter"/>
</dbReference>
<sequence length="293" mass="31961">ISPGMGLKFCLSHPNQIKHLKGAVQAIGKIGSDLLIEAIPEQLILRGINSARSAYISVTFHNGFFDVYALHDTPVVQTSVLIKSLLAVFRSQKIRSLEVEVKTAEPVMTFSVECGNGLRKHFAVNCTATEILQASVDKEQFPVTVIAETGELNKLLSTFQSSLDEVVIVCNPMTEAIPAAKPVQLHSFYDPAKGNTAKALRTQLAIDTHHVFLNYSNTLGAATDVTFNVKDFKCMVQLCEAMPANTILRFDQPGQPLVVEPHLNAGALEELQYEAELVLATLMESQSSRMPPG</sequence>
<accession>A0A061SGD5</accession>
<dbReference type="GO" id="GO:0030896">
    <property type="term" value="C:checkpoint clamp complex"/>
    <property type="evidence" value="ECO:0007669"/>
    <property type="project" value="InterPro"/>
</dbReference>
<evidence type="ECO:0000313" key="1">
    <source>
        <dbReference type="EMBL" id="JAC84207.1"/>
    </source>
</evidence>
<name>A0A061SGD5_9CHLO</name>
<reference evidence="1" key="1">
    <citation type="submission" date="2014-05" db="EMBL/GenBank/DDBJ databases">
        <title>The transcriptome of the halophilic microalga Tetraselmis sp. GSL018 isolated from the Great Salt Lake, Utah.</title>
        <authorList>
            <person name="Jinkerson R.E."/>
            <person name="D'Adamo S."/>
            <person name="Posewitz M.C."/>
        </authorList>
    </citation>
    <scope>NUCLEOTIDE SEQUENCE</scope>
    <source>
        <strain evidence="1">GSL018</strain>
    </source>
</reference>
<proteinExistence type="predicted"/>
<dbReference type="PANTHER" id="PTHR15237">
    <property type="entry name" value="DNA REPAIR PROTEIN RAD9"/>
    <property type="match status" value="1"/>
</dbReference>
<organism evidence="1">
    <name type="scientific">Tetraselmis sp. GSL018</name>
    <dbReference type="NCBI Taxonomy" id="582737"/>
    <lineage>
        <taxon>Eukaryota</taxon>
        <taxon>Viridiplantae</taxon>
        <taxon>Chlorophyta</taxon>
        <taxon>core chlorophytes</taxon>
        <taxon>Chlorodendrophyceae</taxon>
        <taxon>Chlorodendrales</taxon>
        <taxon>Chlorodendraceae</taxon>
        <taxon>Tetraselmis</taxon>
    </lineage>
</organism>
<dbReference type="GO" id="GO:0031573">
    <property type="term" value="P:mitotic intra-S DNA damage checkpoint signaling"/>
    <property type="evidence" value="ECO:0007669"/>
    <property type="project" value="TreeGrafter"/>
</dbReference>
<dbReference type="InterPro" id="IPR007268">
    <property type="entry name" value="Rad9/Ddc1"/>
</dbReference>
<dbReference type="InterPro" id="IPR046938">
    <property type="entry name" value="DNA_clamp_sf"/>
</dbReference>
<dbReference type="SUPFAM" id="SSF55979">
    <property type="entry name" value="DNA clamp"/>
    <property type="match status" value="1"/>
</dbReference>
<gene>
    <name evidence="1" type="primary">RAD9A</name>
    <name evidence="1" type="ORF">TSPGSL018_1545</name>
</gene>
<dbReference type="EMBL" id="GBEZ01000694">
    <property type="protein sequence ID" value="JAC84207.1"/>
    <property type="molecule type" value="Transcribed_RNA"/>
</dbReference>
<dbReference type="AlphaFoldDB" id="A0A061SGD5"/>
<dbReference type="Pfam" id="PF04139">
    <property type="entry name" value="Rad9"/>
    <property type="match status" value="1"/>
</dbReference>
<protein>
    <submittedName>
        <fullName evidence="1">Cell cycle checkpoint control protein RAD9A</fullName>
    </submittedName>
</protein>